<protein>
    <recommendedName>
        <fullName evidence="4">PPM-type phosphatase domain-containing protein</fullName>
    </recommendedName>
</protein>
<comment type="caution">
    <text evidence="5">The sequence shown here is derived from an EMBL/GenBank/DDBJ whole genome shotgun (WGS) entry which is preliminary data.</text>
</comment>
<dbReference type="InterPro" id="IPR052016">
    <property type="entry name" value="Bact_Sigma-Reg"/>
</dbReference>
<dbReference type="InterPro" id="IPR001932">
    <property type="entry name" value="PPM-type_phosphatase-like_dom"/>
</dbReference>
<dbReference type="RefSeq" id="WP_058944931.1">
    <property type="nucleotide sequence ID" value="NZ_LNSV01000112.1"/>
</dbReference>
<accession>A0A117IUE5</accession>
<dbReference type="EMBL" id="LNSV01000112">
    <property type="protein sequence ID" value="KUH35781.1"/>
    <property type="molecule type" value="Genomic_DNA"/>
</dbReference>
<keyword evidence="3" id="KW-0812">Transmembrane</keyword>
<keyword evidence="1" id="KW-0378">Hydrolase</keyword>
<evidence type="ECO:0000256" key="2">
    <source>
        <dbReference type="SAM" id="MobiDB-lite"/>
    </source>
</evidence>
<evidence type="ECO:0000256" key="3">
    <source>
        <dbReference type="SAM" id="Phobius"/>
    </source>
</evidence>
<dbReference type="OrthoDB" id="5177934at2"/>
<dbReference type="GO" id="GO:0016791">
    <property type="term" value="F:phosphatase activity"/>
    <property type="evidence" value="ECO:0007669"/>
    <property type="project" value="TreeGrafter"/>
</dbReference>
<dbReference type="Pfam" id="PF07228">
    <property type="entry name" value="SpoIIE"/>
    <property type="match status" value="1"/>
</dbReference>
<evidence type="ECO:0000313" key="5">
    <source>
        <dbReference type="EMBL" id="KUH35781.1"/>
    </source>
</evidence>
<feature type="region of interest" description="Disordered" evidence="2">
    <location>
        <begin position="335"/>
        <end position="360"/>
    </location>
</feature>
<dbReference type="PANTHER" id="PTHR43156:SF2">
    <property type="entry name" value="STAGE II SPORULATION PROTEIN E"/>
    <property type="match status" value="1"/>
</dbReference>
<organism evidence="5 6">
    <name type="scientific">Streptomyces kanasensis</name>
    <dbReference type="NCBI Taxonomy" id="936756"/>
    <lineage>
        <taxon>Bacteria</taxon>
        <taxon>Bacillati</taxon>
        <taxon>Actinomycetota</taxon>
        <taxon>Actinomycetes</taxon>
        <taxon>Kitasatosporales</taxon>
        <taxon>Streptomycetaceae</taxon>
        <taxon>Streptomyces</taxon>
    </lineage>
</organism>
<dbReference type="SMART" id="SM00331">
    <property type="entry name" value="PP2C_SIG"/>
    <property type="match status" value="1"/>
</dbReference>
<evidence type="ECO:0000313" key="6">
    <source>
        <dbReference type="Proteomes" id="UP000054011"/>
    </source>
</evidence>
<name>A0A117IUE5_9ACTN</name>
<gene>
    <name evidence="5" type="ORF">ATE80_27250</name>
</gene>
<reference evidence="5 6" key="1">
    <citation type="submission" date="2015-11" db="EMBL/GenBank/DDBJ databases">
        <title>Genome-wide analysis reveals the secondary metabolome in Streptomyces kanasensis ZX01.</title>
        <authorList>
            <person name="Zhang G."/>
            <person name="Han L."/>
            <person name="Feng J."/>
            <person name="Zhang X."/>
        </authorList>
    </citation>
    <scope>NUCLEOTIDE SEQUENCE [LARGE SCALE GENOMIC DNA]</scope>
    <source>
        <strain evidence="5 6">ZX01</strain>
    </source>
</reference>
<dbReference type="PANTHER" id="PTHR43156">
    <property type="entry name" value="STAGE II SPORULATION PROTEIN E-RELATED"/>
    <property type="match status" value="1"/>
</dbReference>
<dbReference type="InterPro" id="IPR036457">
    <property type="entry name" value="PPM-type-like_dom_sf"/>
</dbReference>
<feature type="transmembrane region" description="Helical" evidence="3">
    <location>
        <begin position="52"/>
        <end position="70"/>
    </location>
</feature>
<evidence type="ECO:0000259" key="4">
    <source>
        <dbReference type="SMART" id="SM00331"/>
    </source>
</evidence>
<keyword evidence="3" id="KW-1133">Transmembrane helix</keyword>
<dbReference type="Gene3D" id="3.60.40.10">
    <property type="entry name" value="PPM-type phosphatase domain"/>
    <property type="match status" value="1"/>
</dbReference>
<dbReference type="Proteomes" id="UP000054011">
    <property type="component" value="Unassembled WGS sequence"/>
</dbReference>
<dbReference type="STRING" id="936756.ATE80_27250"/>
<proteinExistence type="predicted"/>
<feature type="domain" description="PPM-type phosphatase" evidence="4">
    <location>
        <begin position="99"/>
        <end position="329"/>
    </location>
</feature>
<evidence type="ECO:0000256" key="1">
    <source>
        <dbReference type="ARBA" id="ARBA00022801"/>
    </source>
</evidence>
<sequence>MIRWWSRRPRARGRAPLAPLAPPVLWAAVALVWEMASPLARRADTPTRVATSAVFCVVGVALVLGAFQRLRRELRQVHAVAEAAQQVLLRPLPHHLDGLSVAGVQLPAVRGAAVGGDLYEAVATPYGVRVIIGDVRGHGLAALGAVAAVLGSFREAAHEEPGLGGLLRRLERALQRYVGERVRDEGALGAAGSPSAEEFVTVLLLDLHPNGDVLVLNCGHPWPYRIGDGAEPLAAGEPLPPLGAFPLPDTLPVRRCARLLPGEALFLHTDGAEEARDAAGRFFPLEAVLADVAGPPRSPADVIHHVRTALLAHTGGRLTDDVAFVVVRDDRVPAAAPCAPVSGHTDRPGPRPARTAPSSR</sequence>
<keyword evidence="6" id="KW-1185">Reference proteome</keyword>
<keyword evidence="3" id="KW-0472">Membrane</keyword>
<dbReference type="AlphaFoldDB" id="A0A117IUE5"/>